<reference evidence="6 7" key="1">
    <citation type="submission" date="2016-10" db="EMBL/GenBank/DDBJ databases">
        <authorList>
            <person name="Varghese N."/>
            <person name="Submissions S."/>
        </authorList>
    </citation>
    <scope>NUCLEOTIDE SEQUENCE [LARGE SCALE GENOMIC DNA]</scope>
    <source>
        <strain evidence="7">YIM D21,KCTC 23444,ACCC 10710</strain>
    </source>
</reference>
<accession>A0A1I1WPG3</accession>
<dbReference type="Pfam" id="PF00034">
    <property type="entry name" value="Cytochrom_C"/>
    <property type="match status" value="1"/>
</dbReference>
<dbReference type="AlphaFoldDB" id="A0A1I1WPG3"/>
<dbReference type="InterPro" id="IPR036909">
    <property type="entry name" value="Cyt_c-like_dom_sf"/>
</dbReference>
<dbReference type="SUPFAM" id="SSF46626">
    <property type="entry name" value="Cytochrome c"/>
    <property type="match status" value="1"/>
</dbReference>
<dbReference type="OrthoDB" id="7854060at2"/>
<evidence type="ECO:0000313" key="6">
    <source>
        <dbReference type="EMBL" id="SFD97084.1"/>
    </source>
</evidence>
<name>A0A1I1WPG3_9RHOB</name>
<dbReference type="Gene3D" id="1.10.760.10">
    <property type="entry name" value="Cytochrome c-like domain"/>
    <property type="match status" value="1"/>
</dbReference>
<evidence type="ECO:0000256" key="1">
    <source>
        <dbReference type="ARBA" id="ARBA00022617"/>
    </source>
</evidence>
<dbReference type="GO" id="GO:0046872">
    <property type="term" value="F:metal ion binding"/>
    <property type="evidence" value="ECO:0007669"/>
    <property type="project" value="UniProtKB-KW"/>
</dbReference>
<protein>
    <submittedName>
        <fullName evidence="6">Cytochrome c</fullName>
    </submittedName>
</protein>
<evidence type="ECO:0000313" key="7">
    <source>
        <dbReference type="Proteomes" id="UP000325289"/>
    </source>
</evidence>
<dbReference type="EMBL" id="FOMS01000005">
    <property type="protein sequence ID" value="SFD97084.1"/>
    <property type="molecule type" value="Genomic_DNA"/>
</dbReference>
<organism evidence="6 7">
    <name type="scientific">Roseivivax sediminis</name>
    <dbReference type="NCBI Taxonomy" id="936889"/>
    <lineage>
        <taxon>Bacteria</taxon>
        <taxon>Pseudomonadati</taxon>
        <taxon>Pseudomonadota</taxon>
        <taxon>Alphaproteobacteria</taxon>
        <taxon>Rhodobacterales</taxon>
        <taxon>Roseobacteraceae</taxon>
        <taxon>Roseivivax</taxon>
    </lineage>
</organism>
<dbReference type="Proteomes" id="UP000325289">
    <property type="component" value="Unassembled WGS sequence"/>
</dbReference>
<evidence type="ECO:0000256" key="2">
    <source>
        <dbReference type="ARBA" id="ARBA00022723"/>
    </source>
</evidence>
<dbReference type="PROSITE" id="PS51007">
    <property type="entry name" value="CYTC"/>
    <property type="match status" value="1"/>
</dbReference>
<sequence length="152" mass="15923">MDKLTVMVAVVLAGGFGIAGWQFLQPAAAPTGHSMTPPDISEVAEGAPIAEVSLPEELSGNAQLGKKIFEAKCSSCHGQSAAGQNGVAPPLVHKIYEPSHHSDMAFVAAAQNGVRSHHWDFGNMPPVEGVTPGDVKMVVAYVRELQRANGIE</sequence>
<keyword evidence="7" id="KW-1185">Reference proteome</keyword>
<keyword evidence="3 4" id="KW-0408">Iron</keyword>
<feature type="domain" description="Cytochrome c" evidence="5">
    <location>
        <begin position="60"/>
        <end position="146"/>
    </location>
</feature>
<evidence type="ECO:0000256" key="4">
    <source>
        <dbReference type="PROSITE-ProRule" id="PRU00433"/>
    </source>
</evidence>
<keyword evidence="2 4" id="KW-0479">Metal-binding</keyword>
<evidence type="ECO:0000256" key="3">
    <source>
        <dbReference type="ARBA" id="ARBA00023004"/>
    </source>
</evidence>
<dbReference type="RefSeq" id="WP_149755579.1">
    <property type="nucleotide sequence ID" value="NZ_FOMS01000005.1"/>
</dbReference>
<keyword evidence="1 4" id="KW-0349">Heme</keyword>
<evidence type="ECO:0000259" key="5">
    <source>
        <dbReference type="PROSITE" id="PS51007"/>
    </source>
</evidence>
<dbReference type="InterPro" id="IPR009056">
    <property type="entry name" value="Cyt_c-like_dom"/>
</dbReference>
<gene>
    <name evidence="6" type="ORF">SAMN04515678_10527</name>
</gene>
<dbReference type="GO" id="GO:0009055">
    <property type="term" value="F:electron transfer activity"/>
    <property type="evidence" value="ECO:0007669"/>
    <property type="project" value="InterPro"/>
</dbReference>
<dbReference type="GO" id="GO:0020037">
    <property type="term" value="F:heme binding"/>
    <property type="evidence" value="ECO:0007669"/>
    <property type="project" value="InterPro"/>
</dbReference>
<proteinExistence type="predicted"/>